<proteinExistence type="inferred from homology"/>
<dbReference type="Pfam" id="PF15238">
    <property type="entry name" value="TEADIR3"/>
    <property type="match status" value="1"/>
</dbReference>
<dbReference type="Gene3D" id="6.20.430.10">
    <property type="match status" value="1"/>
</dbReference>
<evidence type="ECO:0000256" key="10">
    <source>
        <dbReference type="SAM" id="MobiDB-lite"/>
    </source>
</evidence>
<comment type="subcellular location">
    <subcellularLocation>
        <location evidence="2">Cytoplasm</location>
    </subcellularLocation>
    <subcellularLocation>
        <location evidence="1">Nucleus</location>
    </subcellularLocation>
</comment>
<dbReference type="Proteomes" id="UP001162480">
    <property type="component" value="Chromosome 3"/>
</dbReference>
<dbReference type="GO" id="GO:0005737">
    <property type="term" value="C:cytoplasm"/>
    <property type="evidence" value="ECO:0007669"/>
    <property type="project" value="UniProtKB-SubCell"/>
</dbReference>
<keyword evidence="4" id="KW-0805">Transcription regulation</keyword>
<evidence type="ECO:0000256" key="2">
    <source>
        <dbReference type="ARBA" id="ARBA00004496"/>
    </source>
</evidence>
<dbReference type="CDD" id="cd00201">
    <property type="entry name" value="WW"/>
    <property type="match status" value="2"/>
</dbReference>
<evidence type="ECO:0000256" key="7">
    <source>
        <dbReference type="ARBA" id="ARBA00023242"/>
    </source>
</evidence>
<evidence type="ECO:0000313" key="12">
    <source>
        <dbReference type="EMBL" id="CAI9719881.1"/>
    </source>
</evidence>
<dbReference type="PANTHER" id="PTHR17616:SF8">
    <property type="entry name" value="TRANSCRIPTIONAL COACTIVATOR YORKIE"/>
    <property type="match status" value="1"/>
</dbReference>
<dbReference type="GO" id="GO:0045944">
    <property type="term" value="P:positive regulation of transcription by RNA polymerase II"/>
    <property type="evidence" value="ECO:0007669"/>
    <property type="project" value="TreeGrafter"/>
</dbReference>
<dbReference type="PROSITE" id="PS50020">
    <property type="entry name" value="WW_DOMAIN_2"/>
    <property type="match status" value="2"/>
</dbReference>
<dbReference type="InterPro" id="IPR051583">
    <property type="entry name" value="YAP1"/>
</dbReference>
<keyword evidence="6" id="KW-0804">Transcription</keyword>
<keyword evidence="3" id="KW-0963">Cytoplasm</keyword>
<feature type="coiled-coil region" evidence="9">
    <location>
        <begin position="302"/>
        <end position="332"/>
    </location>
</feature>
<feature type="compositionally biased region" description="Low complexity" evidence="10">
    <location>
        <begin position="183"/>
        <end position="204"/>
    </location>
</feature>
<dbReference type="SUPFAM" id="SSF51045">
    <property type="entry name" value="WW domain"/>
    <property type="match status" value="2"/>
</dbReference>
<evidence type="ECO:0000256" key="8">
    <source>
        <dbReference type="ARBA" id="ARBA00038057"/>
    </source>
</evidence>
<feature type="region of interest" description="Disordered" evidence="10">
    <location>
        <begin position="25"/>
        <end position="213"/>
    </location>
</feature>
<feature type="region of interest" description="Disordered" evidence="10">
    <location>
        <begin position="247"/>
        <end position="291"/>
    </location>
</feature>
<evidence type="ECO:0000256" key="3">
    <source>
        <dbReference type="ARBA" id="ARBA00022490"/>
    </source>
</evidence>
<dbReference type="FunFam" id="2.20.70.10:FF:000019">
    <property type="entry name" value="Putative transcriptional coactivator YAP1"/>
    <property type="match status" value="1"/>
</dbReference>
<dbReference type="EMBL" id="OX597816">
    <property type="protein sequence ID" value="CAI9719881.1"/>
    <property type="molecule type" value="Genomic_DNA"/>
</dbReference>
<dbReference type="Gene3D" id="2.20.70.10">
    <property type="match status" value="2"/>
</dbReference>
<name>A0AA36APH7_OCTVU</name>
<evidence type="ECO:0000313" key="13">
    <source>
        <dbReference type="Proteomes" id="UP001162480"/>
    </source>
</evidence>
<feature type="compositionally biased region" description="Basic and acidic residues" evidence="10">
    <location>
        <begin position="146"/>
        <end position="157"/>
    </location>
</feature>
<dbReference type="InterPro" id="IPR053819">
    <property type="entry name" value="TEADIR3_omega_loop"/>
</dbReference>
<evidence type="ECO:0000256" key="6">
    <source>
        <dbReference type="ARBA" id="ARBA00023163"/>
    </source>
</evidence>
<protein>
    <submittedName>
        <fullName evidence="12">Transcriptional coactivator YAP1-like isoform X2</fullName>
    </submittedName>
</protein>
<dbReference type="GO" id="GO:0003713">
    <property type="term" value="F:transcription coactivator activity"/>
    <property type="evidence" value="ECO:0007669"/>
    <property type="project" value="TreeGrafter"/>
</dbReference>
<dbReference type="SMART" id="SM00456">
    <property type="entry name" value="WW"/>
    <property type="match status" value="2"/>
</dbReference>
<evidence type="ECO:0000256" key="9">
    <source>
        <dbReference type="SAM" id="Coils"/>
    </source>
</evidence>
<gene>
    <name evidence="12" type="ORF">OCTVUL_1B020979</name>
</gene>
<evidence type="ECO:0000256" key="5">
    <source>
        <dbReference type="ARBA" id="ARBA00023159"/>
    </source>
</evidence>
<feature type="domain" description="WW" evidence="11">
    <location>
        <begin position="126"/>
        <end position="177"/>
    </location>
</feature>
<evidence type="ECO:0000259" key="11">
    <source>
        <dbReference type="PROSITE" id="PS50020"/>
    </source>
</evidence>
<reference evidence="12" key="1">
    <citation type="submission" date="2023-08" db="EMBL/GenBank/DDBJ databases">
        <authorList>
            <person name="Alioto T."/>
            <person name="Alioto T."/>
            <person name="Gomez Garrido J."/>
        </authorList>
    </citation>
    <scope>NUCLEOTIDE SEQUENCE</scope>
</reference>
<keyword evidence="5" id="KW-0010">Activator</keyword>
<dbReference type="PROSITE" id="PS01159">
    <property type="entry name" value="WW_DOMAIN_1"/>
    <property type="match status" value="1"/>
</dbReference>
<dbReference type="AlphaFoldDB" id="A0AA36APH7"/>
<accession>A0AA36APH7</accession>
<dbReference type="PANTHER" id="PTHR17616">
    <property type="entry name" value="YES-ASSOCIATED PROTEIN YAP1 FAMILY MEMBER"/>
    <property type="match status" value="1"/>
</dbReference>
<dbReference type="InterPro" id="IPR001202">
    <property type="entry name" value="WW_dom"/>
</dbReference>
<comment type="similarity">
    <text evidence="8">Belongs to the YAP1 family.</text>
</comment>
<feature type="compositionally biased region" description="Low complexity" evidence="10">
    <location>
        <begin position="257"/>
        <end position="291"/>
    </location>
</feature>
<dbReference type="Pfam" id="PF00397">
    <property type="entry name" value="WW"/>
    <property type="match status" value="1"/>
</dbReference>
<keyword evidence="9" id="KW-0175">Coiled coil</keyword>
<keyword evidence="13" id="KW-1185">Reference proteome</keyword>
<organism evidence="12 13">
    <name type="scientific">Octopus vulgaris</name>
    <name type="common">Common octopus</name>
    <dbReference type="NCBI Taxonomy" id="6645"/>
    <lineage>
        <taxon>Eukaryota</taxon>
        <taxon>Metazoa</taxon>
        <taxon>Spiralia</taxon>
        <taxon>Lophotrochozoa</taxon>
        <taxon>Mollusca</taxon>
        <taxon>Cephalopoda</taxon>
        <taxon>Coleoidea</taxon>
        <taxon>Octopodiformes</taxon>
        <taxon>Octopoda</taxon>
        <taxon>Incirrata</taxon>
        <taxon>Octopodidae</taxon>
        <taxon>Octopus</taxon>
    </lineage>
</organism>
<dbReference type="GO" id="GO:0005634">
    <property type="term" value="C:nucleus"/>
    <property type="evidence" value="ECO:0007669"/>
    <property type="project" value="UniProtKB-SubCell"/>
</dbReference>
<feature type="domain" description="WW" evidence="11">
    <location>
        <begin position="205"/>
        <end position="238"/>
    </location>
</feature>
<feature type="compositionally biased region" description="Polar residues" evidence="10">
    <location>
        <begin position="96"/>
        <end position="105"/>
    </location>
</feature>
<dbReference type="GO" id="GO:0035329">
    <property type="term" value="P:hippo signaling"/>
    <property type="evidence" value="ECO:0007669"/>
    <property type="project" value="TreeGrafter"/>
</dbReference>
<sequence>MSQQRTEQKGNQVVHVRGDSDSDLDALFKAAMNPSEVPHQLPLRMRNLPASFFTPPDPTQQKQHSREGSTDSTGAGSGSVLNSPGLTIAHPRAHSSPASLAQTMSAAPPPSSQHVRQHSYDLTDEQPLPPGWEMAKTNQGHRYYLKSRETDTDRQNRELQIPPNHLDQSTTWHDPRKSHNTVLNNQPQSRPQSQQSPPVSLQNLGPLPPGWEQATTNDGEVYYINHVERTTSWYDPRIPLHMQQQPVQGVRVQNPGQSPQSLKLSPGPQPQQQSPGGPPQVVNNTNSNNQVNQGQRVMAPSIQQLQNLALEKEQLKKRAEEITRQELLLRAQMHPESELPIPQTSEMTSVADPFLGHTTNQADLHSRQESSDSGLGGMGTNYSLKSSEDFLSNVDEMDTQDGGHKMQSPGDFGNMDIGNVGDSGENTNMDSDDLVPSLQEDITTELLNDVETVLSNSKVDGLLWL</sequence>
<feature type="region of interest" description="Disordered" evidence="10">
    <location>
        <begin position="1"/>
        <end position="20"/>
    </location>
</feature>
<keyword evidence="7" id="KW-0539">Nucleus</keyword>
<evidence type="ECO:0000256" key="1">
    <source>
        <dbReference type="ARBA" id="ARBA00004123"/>
    </source>
</evidence>
<evidence type="ECO:0000256" key="4">
    <source>
        <dbReference type="ARBA" id="ARBA00023015"/>
    </source>
</evidence>
<dbReference type="InterPro" id="IPR036020">
    <property type="entry name" value="WW_dom_sf"/>
</dbReference>
<feature type="compositionally biased region" description="Polar residues" evidence="10">
    <location>
        <begin position="1"/>
        <end position="11"/>
    </location>
</feature>